<dbReference type="GO" id="GO:0007035">
    <property type="term" value="P:vacuolar acidification"/>
    <property type="evidence" value="ECO:0007669"/>
    <property type="project" value="TreeGrafter"/>
</dbReference>
<dbReference type="GO" id="GO:0033179">
    <property type="term" value="C:proton-transporting V-type ATPase, V0 domain"/>
    <property type="evidence" value="ECO:0007669"/>
    <property type="project" value="InterPro"/>
</dbReference>
<dbReference type="PANTHER" id="PTHR11629:SF63">
    <property type="entry name" value="V-TYPE PROTON ATPASE SUBUNIT A"/>
    <property type="match status" value="1"/>
</dbReference>
<reference evidence="10" key="1">
    <citation type="journal article" date="2018" name="Nat. Microbiol.">
        <title>Leveraging single-cell genomics to expand the fungal tree of life.</title>
        <authorList>
            <person name="Ahrendt S.R."/>
            <person name="Quandt C.A."/>
            <person name="Ciobanu D."/>
            <person name="Clum A."/>
            <person name="Salamov A."/>
            <person name="Andreopoulos B."/>
            <person name="Cheng J.F."/>
            <person name="Woyke T."/>
            <person name="Pelin A."/>
            <person name="Henrissat B."/>
            <person name="Reynolds N.K."/>
            <person name="Benny G.L."/>
            <person name="Smith M.E."/>
            <person name="James T.Y."/>
            <person name="Grigoriev I.V."/>
        </authorList>
    </citation>
    <scope>NUCLEOTIDE SEQUENCE [LARGE SCALE GENOMIC DNA]</scope>
    <source>
        <strain evidence="10">RSA 468</strain>
    </source>
</reference>
<dbReference type="GO" id="GO:0046961">
    <property type="term" value="F:proton-transporting ATPase activity, rotational mechanism"/>
    <property type="evidence" value="ECO:0007669"/>
    <property type="project" value="InterPro"/>
</dbReference>
<keyword evidence="7" id="KW-0472">Membrane</keyword>
<evidence type="ECO:0000256" key="1">
    <source>
        <dbReference type="ARBA" id="ARBA00004141"/>
    </source>
</evidence>
<evidence type="ECO:0000256" key="5">
    <source>
        <dbReference type="ARBA" id="ARBA00022989"/>
    </source>
</evidence>
<evidence type="ECO:0000256" key="8">
    <source>
        <dbReference type="RuleBase" id="RU361189"/>
    </source>
</evidence>
<protein>
    <recommendedName>
        <fullName evidence="8">V-type proton ATPase subunit a</fullName>
    </recommendedName>
</protein>
<comment type="function">
    <text evidence="8">Essential component of the vacuolar proton pump (V-ATPase), a multimeric enzyme that catalyzes the translocation of protons across the membranes. Required for assembly and activity of the V-ATPase.</text>
</comment>
<accession>A0A4P9ZSZ2</accession>
<dbReference type="Proteomes" id="UP000268162">
    <property type="component" value="Unassembled WGS sequence"/>
</dbReference>
<keyword evidence="3 8" id="KW-0813">Transport</keyword>
<dbReference type="PANTHER" id="PTHR11629">
    <property type="entry name" value="VACUOLAR PROTON ATPASES"/>
    <property type="match status" value="1"/>
</dbReference>
<evidence type="ECO:0000256" key="3">
    <source>
        <dbReference type="ARBA" id="ARBA00022448"/>
    </source>
</evidence>
<name>A0A4P9ZSZ2_9FUNG</name>
<dbReference type="GO" id="GO:0000329">
    <property type="term" value="C:fungal-type vacuole membrane"/>
    <property type="evidence" value="ECO:0007669"/>
    <property type="project" value="TreeGrafter"/>
</dbReference>
<keyword evidence="8" id="KW-0375">Hydrogen ion transport</keyword>
<evidence type="ECO:0000256" key="7">
    <source>
        <dbReference type="ARBA" id="ARBA00023136"/>
    </source>
</evidence>
<evidence type="ECO:0000256" key="4">
    <source>
        <dbReference type="ARBA" id="ARBA00022692"/>
    </source>
</evidence>
<comment type="subcellular location">
    <subcellularLocation>
        <location evidence="1">Membrane</location>
        <topology evidence="1">Multi-pass membrane protein</topology>
    </subcellularLocation>
</comment>
<evidence type="ECO:0000313" key="10">
    <source>
        <dbReference type="Proteomes" id="UP000268162"/>
    </source>
</evidence>
<proteinExistence type="inferred from homology"/>
<evidence type="ECO:0000256" key="6">
    <source>
        <dbReference type="ARBA" id="ARBA00023065"/>
    </source>
</evidence>
<comment type="similarity">
    <text evidence="2 8">Belongs to the V-ATPase 116 kDa subunit family.</text>
</comment>
<keyword evidence="10" id="KW-1185">Reference proteome</keyword>
<dbReference type="GO" id="GO:0051117">
    <property type="term" value="F:ATPase binding"/>
    <property type="evidence" value="ECO:0007669"/>
    <property type="project" value="TreeGrafter"/>
</dbReference>
<keyword evidence="4" id="KW-0812">Transmembrane</keyword>
<organism evidence="9 10">
    <name type="scientific">Dimargaris cristalligena</name>
    <dbReference type="NCBI Taxonomy" id="215637"/>
    <lineage>
        <taxon>Eukaryota</taxon>
        <taxon>Fungi</taxon>
        <taxon>Fungi incertae sedis</taxon>
        <taxon>Zoopagomycota</taxon>
        <taxon>Kickxellomycotina</taxon>
        <taxon>Dimargaritomycetes</taxon>
        <taxon>Dimargaritales</taxon>
        <taxon>Dimargaritaceae</taxon>
        <taxon>Dimargaris</taxon>
    </lineage>
</organism>
<dbReference type="GO" id="GO:0016471">
    <property type="term" value="C:vacuolar proton-transporting V-type ATPase complex"/>
    <property type="evidence" value="ECO:0007669"/>
    <property type="project" value="TreeGrafter"/>
</dbReference>
<dbReference type="Pfam" id="PF01496">
    <property type="entry name" value="V_ATPase_I"/>
    <property type="match status" value="1"/>
</dbReference>
<keyword evidence="6 8" id="KW-0406">Ion transport</keyword>
<evidence type="ECO:0000256" key="2">
    <source>
        <dbReference type="ARBA" id="ARBA00009904"/>
    </source>
</evidence>
<gene>
    <name evidence="9" type="ORF">BJ085DRAFT_41280</name>
</gene>
<keyword evidence="5" id="KW-1133">Transmembrane helix</keyword>
<sequence>MPSLPLYKTSPNGAKSSLFRSEEMTLIQLYIPAEIAKPTVSELGELGAVEFRDLNPGTAAFQRTFVNEIKRLDEMERRLRK</sequence>
<dbReference type="AlphaFoldDB" id="A0A4P9ZSZ2"/>
<evidence type="ECO:0000313" key="9">
    <source>
        <dbReference type="EMBL" id="RKP36577.1"/>
    </source>
</evidence>
<dbReference type="InterPro" id="IPR002490">
    <property type="entry name" value="V-ATPase_116kDa_su"/>
</dbReference>
<dbReference type="STRING" id="215637.A0A4P9ZSZ2"/>
<dbReference type="EMBL" id="ML002630">
    <property type="protein sequence ID" value="RKP36577.1"/>
    <property type="molecule type" value="Genomic_DNA"/>
</dbReference>